<protein>
    <submittedName>
        <fullName evidence="1">Uncharacterized protein</fullName>
    </submittedName>
</protein>
<gene>
    <name evidence="1" type="ORF">GAP31_237A</name>
</gene>
<organism evidence="1 2">
    <name type="scientific">Cronobacter phage vB_CsaM_GAP31</name>
    <dbReference type="NCBI Taxonomy" id="1141135"/>
    <lineage>
        <taxon>Viruses</taxon>
        <taxon>Duplodnaviria</taxon>
        <taxon>Heunggongvirae</taxon>
        <taxon>Uroviricota</taxon>
        <taxon>Caudoviricetes</taxon>
        <taxon>Vequintavirinae</taxon>
        <taxon>Seunavirus</taxon>
        <taxon>Seunavirus GAP31</taxon>
    </lineage>
</organism>
<sequence length="73" mass="7972">MKQMTTFWCPHLHKTEAVVEDYVKNIECSCCGLQATTQRPLVIDVEDGSLLSAHATSGSVVVGSSSIPSWMYP</sequence>
<accession>K4F716</accession>
<evidence type="ECO:0000313" key="2">
    <source>
        <dbReference type="Proteomes" id="UP000000458"/>
    </source>
</evidence>
<keyword evidence="2" id="KW-1185">Reference proteome</keyword>
<reference evidence="1 2" key="1">
    <citation type="journal article" date="2012" name="J. Virol.">
        <title>Genome Sequence of Cronobacter sakazakii Myovirus vB_CsaM_GAP31.</title>
        <authorList>
            <person name="Abbasifar R."/>
            <person name="Kropinski A.M."/>
            <person name="Sabour P.M."/>
            <person name="Ackermann H.W."/>
            <person name="Alanis Villa A."/>
            <person name="Abbasifar A."/>
            <person name="Griffiths M.W."/>
        </authorList>
    </citation>
    <scope>NUCLEOTIDE SEQUENCE [LARGE SCALE GENOMIC DNA]</scope>
</reference>
<dbReference type="OrthoDB" id="41347at10239"/>
<dbReference type="Proteomes" id="UP000000458">
    <property type="component" value="Segment"/>
</dbReference>
<dbReference type="KEGG" id="vg:13993556"/>
<proteinExistence type="predicted"/>
<name>K4F716_9CAUD</name>
<dbReference type="EMBL" id="JN882284">
    <property type="protein sequence ID" value="AFC21417.1"/>
    <property type="molecule type" value="Genomic_DNA"/>
</dbReference>
<evidence type="ECO:0000313" key="1">
    <source>
        <dbReference type="EMBL" id="AFC21417.1"/>
    </source>
</evidence>
<dbReference type="GeneID" id="13993556"/>
<dbReference type="RefSeq" id="YP_006987072.1">
    <property type="nucleotide sequence ID" value="NC_019400.1"/>
</dbReference>